<dbReference type="InterPro" id="IPR001948">
    <property type="entry name" value="Peptidase_M18"/>
</dbReference>
<dbReference type="GO" id="GO:0008270">
    <property type="term" value="F:zinc ion binding"/>
    <property type="evidence" value="ECO:0007669"/>
    <property type="project" value="InterPro"/>
</dbReference>
<dbReference type="Pfam" id="PF02127">
    <property type="entry name" value="Peptidase_M18"/>
    <property type="match status" value="1"/>
</dbReference>
<evidence type="ECO:0000256" key="2">
    <source>
        <dbReference type="ARBA" id="ARBA00008290"/>
    </source>
</evidence>
<dbReference type="InterPro" id="IPR023358">
    <property type="entry name" value="Peptidase_M18_dom2"/>
</dbReference>
<dbReference type="Gene3D" id="3.40.630.10">
    <property type="entry name" value="Zn peptidases"/>
    <property type="match status" value="1"/>
</dbReference>
<evidence type="ECO:0000256" key="7">
    <source>
        <dbReference type="ARBA" id="ARBA00022833"/>
    </source>
</evidence>
<comment type="similarity">
    <text evidence="2 9">Belongs to the peptidase M18 family.</text>
</comment>
<dbReference type="FunFam" id="2.30.250.10:FF:000006">
    <property type="entry name" value="Probable M18 family aminopeptidase 1"/>
    <property type="match status" value="1"/>
</dbReference>
<comment type="cofactor">
    <cofactor evidence="1 10">
        <name>Zn(2+)</name>
        <dbReference type="ChEBI" id="CHEBI:29105"/>
    </cofactor>
</comment>
<keyword evidence="7 9" id="KW-0862">Zinc</keyword>
<comment type="caution">
    <text evidence="11">The sequence shown here is derived from an EMBL/GenBank/DDBJ whole genome shotgun (WGS) entry which is preliminary data.</text>
</comment>
<evidence type="ECO:0000256" key="1">
    <source>
        <dbReference type="ARBA" id="ARBA00001947"/>
    </source>
</evidence>
<dbReference type="EC" id="3.4.11.-" evidence="10"/>
<keyword evidence="12" id="KW-1185">Reference proteome</keyword>
<dbReference type="Gene3D" id="2.30.250.10">
    <property type="entry name" value="Aminopeptidase i, Domain 2"/>
    <property type="match status" value="1"/>
</dbReference>
<proteinExistence type="inferred from homology"/>
<dbReference type="NCBIfam" id="NF002600">
    <property type="entry name" value="PRK02256.1"/>
    <property type="match status" value="1"/>
</dbReference>
<keyword evidence="3 9" id="KW-0031">Aminopeptidase</keyword>
<dbReference type="PANTHER" id="PTHR28570">
    <property type="entry name" value="ASPARTYL AMINOPEPTIDASE"/>
    <property type="match status" value="1"/>
</dbReference>
<evidence type="ECO:0000256" key="9">
    <source>
        <dbReference type="RuleBase" id="RU004386"/>
    </source>
</evidence>
<dbReference type="GO" id="GO:0008237">
    <property type="term" value="F:metallopeptidase activity"/>
    <property type="evidence" value="ECO:0007669"/>
    <property type="project" value="UniProtKB-KW"/>
</dbReference>
<dbReference type="GO" id="GO:0006508">
    <property type="term" value="P:proteolysis"/>
    <property type="evidence" value="ECO:0007669"/>
    <property type="project" value="UniProtKB-KW"/>
</dbReference>
<dbReference type="PATRIC" id="fig|398512.5.peg.1601"/>
<reference evidence="12" key="1">
    <citation type="submission" date="2015-07" db="EMBL/GenBank/DDBJ databases">
        <title>Near-Complete Genome Sequence of the Cellulolytic Bacterium Bacteroides (Pseudobacteroides) cellulosolvens ATCC 35603.</title>
        <authorList>
            <person name="Dassa B."/>
            <person name="Utturkar S.M."/>
            <person name="Klingeman D.M."/>
            <person name="Hurt R.A."/>
            <person name="Keller M."/>
            <person name="Xu J."/>
            <person name="Reddy Y.H.K."/>
            <person name="Borovok I."/>
            <person name="Grinberg I.R."/>
            <person name="Lamed R."/>
            <person name="Zhivin O."/>
            <person name="Bayer E.A."/>
            <person name="Brown S.D."/>
        </authorList>
    </citation>
    <scope>NUCLEOTIDE SEQUENCE [LARGE SCALE GENOMIC DNA]</scope>
    <source>
        <strain evidence="12">DSM 2933</strain>
    </source>
</reference>
<gene>
    <name evidence="11" type="ORF">Bccel_1540</name>
</gene>
<dbReference type="PRINTS" id="PR00932">
    <property type="entry name" value="AMINO1PTASE"/>
</dbReference>
<dbReference type="EMBL" id="LGTC01000001">
    <property type="protein sequence ID" value="KNY26278.1"/>
    <property type="molecule type" value="Genomic_DNA"/>
</dbReference>
<dbReference type="RefSeq" id="WP_036942328.1">
    <property type="nucleotide sequence ID" value="NZ_JQKC01000018.1"/>
</dbReference>
<dbReference type="PANTHER" id="PTHR28570:SF2">
    <property type="entry name" value="M18 FAMILY AMINOPEPTIDASE 1-RELATED"/>
    <property type="match status" value="1"/>
</dbReference>
<accession>A0A0L6JKP0</accession>
<evidence type="ECO:0000256" key="5">
    <source>
        <dbReference type="ARBA" id="ARBA00022723"/>
    </source>
</evidence>
<dbReference type="GO" id="GO:0005737">
    <property type="term" value="C:cytoplasm"/>
    <property type="evidence" value="ECO:0007669"/>
    <property type="project" value="UniProtKB-ARBA"/>
</dbReference>
<evidence type="ECO:0000313" key="11">
    <source>
        <dbReference type="EMBL" id="KNY26278.1"/>
    </source>
</evidence>
<dbReference type="Proteomes" id="UP000036923">
    <property type="component" value="Unassembled WGS sequence"/>
</dbReference>
<evidence type="ECO:0000256" key="3">
    <source>
        <dbReference type="ARBA" id="ARBA00022438"/>
    </source>
</evidence>
<dbReference type="AlphaFoldDB" id="A0A0L6JKP0"/>
<protein>
    <recommendedName>
        <fullName evidence="10">M18 family aminopeptidase</fullName>
        <ecNumber evidence="10">3.4.11.-</ecNumber>
    </recommendedName>
</protein>
<keyword evidence="8 9" id="KW-0482">Metalloprotease</keyword>
<evidence type="ECO:0000256" key="8">
    <source>
        <dbReference type="ARBA" id="ARBA00023049"/>
    </source>
</evidence>
<keyword evidence="5 9" id="KW-0479">Metal-binding</keyword>
<keyword evidence="4 9" id="KW-0645">Protease</keyword>
<evidence type="ECO:0000256" key="4">
    <source>
        <dbReference type="ARBA" id="ARBA00022670"/>
    </source>
</evidence>
<keyword evidence="6 9" id="KW-0378">Hydrolase</keyword>
<evidence type="ECO:0000256" key="10">
    <source>
        <dbReference type="RuleBase" id="RU004387"/>
    </source>
</evidence>
<evidence type="ECO:0000256" key="6">
    <source>
        <dbReference type="ARBA" id="ARBA00022801"/>
    </source>
</evidence>
<dbReference type="GO" id="GO:0004177">
    <property type="term" value="F:aminopeptidase activity"/>
    <property type="evidence" value="ECO:0007669"/>
    <property type="project" value="UniProtKB-KW"/>
</dbReference>
<sequence length="476" mass="52629">MEDNKTSGQLLNEKLTHSSKNIWEKTDEKEKELAFKFSEEYKQFLNSAKTEREFAALAVKKAEENGFISVDSLGKDGKLSPGMKVYQVNRNKAVALAVIGKNCFENGVNIVGAHIDSPRIDLKQNPVYEDTDMVLLKTHYYGGIKKYQWVTIPLALHGVVVKISGEVIDVNIGEDDSDPVFTITDLLPHLAQDQMQKKMSEAITGEGLNVLFGSIPYDDDKVKDKVKLNILKLLNDKYSITEEDFVSAELEIVPAFKASDVGLDRSFVGSYGQDDRVCSYAALDAILNMHDVDKTAVCLLTDKEEIGSMGNTGAQSVFFENFLAKLCFLSTDNYNDMILRLCLSNSMMLSADVNSGVDPNYEGVQDKRNASFMGKGLVLQKYTGARGKVGGSEANPEFIAKLRKIFNENQVAWQTGEIGKVDQGGGGTIAQFLANLGVEVIDCGIAVLSMHSPFEITSKIDIYIMNKAYKVFYKEI</sequence>
<organism evidence="11 12">
    <name type="scientific">Pseudobacteroides cellulosolvens ATCC 35603 = DSM 2933</name>
    <dbReference type="NCBI Taxonomy" id="398512"/>
    <lineage>
        <taxon>Bacteria</taxon>
        <taxon>Bacillati</taxon>
        <taxon>Bacillota</taxon>
        <taxon>Clostridia</taxon>
        <taxon>Eubacteriales</taxon>
        <taxon>Oscillospiraceae</taxon>
        <taxon>Pseudobacteroides</taxon>
    </lineage>
</organism>
<evidence type="ECO:0000313" key="12">
    <source>
        <dbReference type="Proteomes" id="UP000036923"/>
    </source>
</evidence>
<dbReference type="eggNOG" id="COG1362">
    <property type="taxonomic scope" value="Bacteria"/>
</dbReference>
<dbReference type="OrthoDB" id="89722at2"/>
<dbReference type="STRING" id="398512.Bccel_1540"/>
<dbReference type="SUPFAM" id="SSF53187">
    <property type="entry name" value="Zn-dependent exopeptidases"/>
    <property type="match status" value="1"/>
</dbReference>
<name>A0A0L6JKP0_9FIRM</name>
<dbReference type="SUPFAM" id="SSF101821">
    <property type="entry name" value="Aminopeptidase/glucanase lid domain"/>
    <property type="match status" value="1"/>
</dbReference>